<evidence type="ECO:0000256" key="3">
    <source>
        <dbReference type="ARBA" id="ARBA00022448"/>
    </source>
</evidence>
<keyword evidence="5 8" id="KW-1133">Transmembrane helix</keyword>
<feature type="transmembrane region" description="Helical" evidence="8">
    <location>
        <begin position="508"/>
        <end position="531"/>
    </location>
</feature>
<gene>
    <name evidence="9" type="ORF">UY3_03615</name>
</gene>
<dbReference type="AlphaFoldDB" id="M7BTX7"/>
<dbReference type="GO" id="GO:0015854">
    <property type="term" value="P:guanine transport"/>
    <property type="evidence" value="ECO:0007669"/>
    <property type="project" value="TreeGrafter"/>
</dbReference>
<feature type="region of interest" description="Disordered" evidence="7">
    <location>
        <begin position="290"/>
        <end position="318"/>
    </location>
</feature>
<evidence type="ECO:0000256" key="7">
    <source>
        <dbReference type="SAM" id="MobiDB-lite"/>
    </source>
</evidence>
<dbReference type="PRINTS" id="PR01130">
    <property type="entry name" value="DERENTRNSPRT"/>
</dbReference>
<feature type="transmembrane region" description="Helical" evidence="8">
    <location>
        <begin position="475"/>
        <end position="496"/>
    </location>
</feature>
<evidence type="ECO:0000256" key="1">
    <source>
        <dbReference type="ARBA" id="ARBA00004554"/>
    </source>
</evidence>
<evidence type="ECO:0000256" key="4">
    <source>
        <dbReference type="ARBA" id="ARBA00022692"/>
    </source>
</evidence>
<evidence type="ECO:0000256" key="5">
    <source>
        <dbReference type="ARBA" id="ARBA00022989"/>
    </source>
</evidence>
<proteinExistence type="inferred from homology"/>
<evidence type="ECO:0000313" key="9">
    <source>
        <dbReference type="EMBL" id="EMP39245.1"/>
    </source>
</evidence>
<dbReference type="eggNOG" id="KOG1479">
    <property type="taxonomic scope" value="Eukaryota"/>
</dbReference>
<feature type="transmembrane region" description="Helical" evidence="8">
    <location>
        <begin position="214"/>
        <end position="236"/>
    </location>
</feature>
<feature type="transmembrane region" description="Helical" evidence="8">
    <location>
        <begin position="242"/>
        <end position="263"/>
    </location>
</feature>
<dbReference type="InterPro" id="IPR034764">
    <property type="entry name" value="ENT1/ENT2"/>
</dbReference>
<comment type="subcellular location">
    <subcellularLocation>
        <location evidence="1">Basolateral cell membrane</location>
        <topology evidence="1">Multi-pass membrane protein</topology>
    </subcellularLocation>
</comment>
<evidence type="ECO:0000313" key="10">
    <source>
        <dbReference type="Proteomes" id="UP000031443"/>
    </source>
</evidence>
<feature type="transmembrane region" description="Helical" evidence="8">
    <location>
        <begin position="437"/>
        <end position="455"/>
    </location>
</feature>
<sequence length="535" mass="59026">MQWRISQAGLVLGALRWPLPPHSHCWPNAPGWPGDIPRSTQMARQDKPKDQFHAVGIIIFILGLGTLLPWNFFITAIPYFQARLIVGTSSSVGPGGNSSWGNSSGTQPAPARDDFNFNNWLTLLSQLPLLLFTLLNSFLYQCIPDKVRVLGSMSGILLLFILTAVLVRVEMPPHSFFSITIGSVWFINSFCAVLQGSLFGQLGTLPQGYSTRFLSGQGMAGTFAASAMLLSMASGVDAQTSALSYFITPCVGTLISIVCYLMLPRLAFFRHYMERNWQRDPHNELETKAGLLGPEEQSGDQLERPGEEPQGPEKPMVGMVNGTFRTLEEISVESSGKGAFALHNGTATNSQNRGPGPERPSVFGVLRKIWLLALCIVMVFTVTLSVFPAITATVTSTSESRQWSEFFTPVCCFLLFNVMDWMGRSVTSCCLWPEKRLWLLPVLVGLRFLFVPLLMLCRAEPRTRLPVLFHQDAWFILFMLPFSLSNGYFVSLTMCLAPKQVLPQESELAGAIMTFFLALGLSCGAGLSFLLKALL</sequence>
<feature type="transmembrane region" description="Helical" evidence="8">
    <location>
        <begin position="406"/>
        <end position="425"/>
    </location>
</feature>
<dbReference type="EMBL" id="KB517361">
    <property type="protein sequence ID" value="EMP39245.1"/>
    <property type="molecule type" value="Genomic_DNA"/>
</dbReference>
<dbReference type="PANTHER" id="PTHR10332">
    <property type="entry name" value="EQUILIBRATIVE NUCLEOSIDE TRANSPORTER"/>
    <property type="match status" value="1"/>
</dbReference>
<name>M7BTX7_CHEMY</name>
<dbReference type="GO" id="GO:0015213">
    <property type="term" value="F:uridine transmembrane transporter activity"/>
    <property type="evidence" value="ECO:0007669"/>
    <property type="project" value="UniProtKB-ARBA"/>
</dbReference>
<keyword evidence="4 8" id="KW-0812">Transmembrane</keyword>
<keyword evidence="3" id="KW-0813">Transport</keyword>
<dbReference type="GO" id="GO:0016323">
    <property type="term" value="C:basolateral plasma membrane"/>
    <property type="evidence" value="ECO:0007669"/>
    <property type="project" value="UniProtKB-SubCell"/>
</dbReference>
<feature type="transmembrane region" description="Helical" evidence="8">
    <location>
        <begin position="52"/>
        <end position="74"/>
    </location>
</feature>
<dbReference type="SUPFAM" id="SSF103473">
    <property type="entry name" value="MFS general substrate transporter"/>
    <property type="match status" value="1"/>
</dbReference>
<keyword evidence="10" id="KW-1185">Reference proteome</keyword>
<organism evidence="9 10">
    <name type="scientific">Chelonia mydas</name>
    <name type="common">Green sea-turtle</name>
    <name type="synonym">Chelonia agassizi</name>
    <dbReference type="NCBI Taxonomy" id="8469"/>
    <lineage>
        <taxon>Eukaryota</taxon>
        <taxon>Metazoa</taxon>
        <taxon>Chordata</taxon>
        <taxon>Craniata</taxon>
        <taxon>Vertebrata</taxon>
        <taxon>Euteleostomi</taxon>
        <taxon>Archelosauria</taxon>
        <taxon>Testudinata</taxon>
        <taxon>Testudines</taxon>
        <taxon>Cryptodira</taxon>
        <taxon>Durocryptodira</taxon>
        <taxon>Americhelydia</taxon>
        <taxon>Chelonioidea</taxon>
        <taxon>Cheloniidae</taxon>
        <taxon>Chelonia</taxon>
    </lineage>
</organism>
<evidence type="ECO:0000256" key="8">
    <source>
        <dbReference type="SAM" id="Phobius"/>
    </source>
</evidence>
<evidence type="ECO:0000256" key="2">
    <source>
        <dbReference type="ARBA" id="ARBA00007965"/>
    </source>
</evidence>
<dbReference type="InterPro" id="IPR036259">
    <property type="entry name" value="MFS_trans_sf"/>
</dbReference>
<dbReference type="NCBIfam" id="TIGR00939">
    <property type="entry name" value="2a57"/>
    <property type="match status" value="1"/>
</dbReference>
<evidence type="ECO:0000256" key="6">
    <source>
        <dbReference type="ARBA" id="ARBA00023136"/>
    </source>
</evidence>
<dbReference type="PIRSF" id="PIRSF016379">
    <property type="entry name" value="ENT"/>
    <property type="match status" value="1"/>
</dbReference>
<keyword evidence="6 8" id="KW-0472">Membrane</keyword>
<accession>M7BTX7</accession>
<dbReference type="PANTHER" id="PTHR10332:SF8">
    <property type="entry name" value="EQUILIBRATIVE NUCLEOSIDE TRANSPORTER 2"/>
    <property type="match status" value="1"/>
</dbReference>
<dbReference type="Proteomes" id="UP000031443">
    <property type="component" value="Unassembled WGS sequence"/>
</dbReference>
<dbReference type="GO" id="GO:0015853">
    <property type="term" value="P:adenine transport"/>
    <property type="evidence" value="ECO:0007669"/>
    <property type="project" value="TreeGrafter"/>
</dbReference>
<comment type="similarity">
    <text evidence="2">Belongs to the SLC29A/ENT transporter (TC 2.A.57) family.</text>
</comment>
<dbReference type="InterPro" id="IPR002259">
    <property type="entry name" value="Eqnu_transpt"/>
</dbReference>
<dbReference type="GO" id="GO:0035344">
    <property type="term" value="P:hypoxanthine transport"/>
    <property type="evidence" value="ECO:0007669"/>
    <property type="project" value="TreeGrafter"/>
</dbReference>
<reference evidence="10" key="1">
    <citation type="journal article" date="2013" name="Nat. Genet.">
        <title>The draft genomes of soft-shell turtle and green sea turtle yield insights into the development and evolution of the turtle-specific body plan.</title>
        <authorList>
            <person name="Wang Z."/>
            <person name="Pascual-Anaya J."/>
            <person name="Zadissa A."/>
            <person name="Li W."/>
            <person name="Niimura Y."/>
            <person name="Huang Z."/>
            <person name="Li C."/>
            <person name="White S."/>
            <person name="Xiong Z."/>
            <person name="Fang D."/>
            <person name="Wang B."/>
            <person name="Ming Y."/>
            <person name="Chen Y."/>
            <person name="Zheng Y."/>
            <person name="Kuraku S."/>
            <person name="Pignatelli M."/>
            <person name="Herrero J."/>
            <person name="Beal K."/>
            <person name="Nozawa M."/>
            <person name="Li Q."/>
            <person name="Wang J."/>
            <person name="Zhang H."/>
            <person name="Yu L."/>
            <person name="Shigenobu S."/>
            <person name="Wang J."/>
            <person name="Liu J."/>
            <person name="Flicek P."/>
            <person name="Searle S."/>
            <person name="Wang J."/>
            <person name="Kuratani S."/>
            <person name="Yin Y."/>
            <person name="Aken B."/>
            <person name="Zhang G."/>
            <person name="Irie N."/>
        </authorList>
    </citation>
    <scope>NUCLEOTIDE SEQUENCE [LARGE SCALE GENOMIC DNA]</scope>
</reference>
<feature type="transmembrane region" description="Helical" evidence="8">
    <location>
        <begin position="369"/>
        <end position="394"/>
    </location>
</feature>
<feature type="transmembrane region" description="Helical" evidence="8">
    <location>
        <begin position="120"/>
        <end position="140"/>
    </location>
</feature>
<feature type="transmembrane region" description="Helical" evidence="8">
    <location>
        <begin position="147"/>
        <end position="169"/>
    </location>
</feature>
<dbReference type="Pfam" id="PF01733">
    <property type="entry name" value="Nucleoside_tran"/>
    <property type="match status" value="1"/>
</dbReference>
<dbReference type="GO" id="GO:0035364">
    <property type="term" value="P:thymine transport"/>
    <property type="evidence" value="ECO:0007669"/>
    <property type="project" value="TreeGrafter"/>
</dbReference>
<protein>
    <submittedName>
        <fullName evidence="9">Equilibrative nucleoside transporter 2</fullName>
    </submittedName>
</protein>